<evidence type="ECO:0000256" key="2">
    <source>
        <dbReference type="ARBA" id="ARBA00022737"/>
    </source>
</evidence>
<evidence type="ECO:0000256" key="3">
    <source>
        <dbReference type="ARBA" id="ARBA00023157"/>
    </source>
</evidence>
<dbReference type="SMART" id="SM00408">
    <property type="entry name" value="IGc2"/>
    <property type="match status" value="4"/>
</dbReference>
<keyword evidence="3" id="KW-1015">Disulfide bond</keyword>
<organism evidence="8 9">
    <name type="scientific">Suricata suricatta</name>
    <name type="common">Meerkat</name>
    <dbReference type="NCBI Taxonomy" id="37032"/>
    <lineage>
        <taxon>Eukaryota</taxon>
        <taxon>Metazoa</taxon>
        <taxon>Chordata</taxon>
        <taxon>Craniata</taxon>
        <taxon>Vertebrata</taxon>
        <taxon>Euteleostomi</taxon>
        <taxon>Mammalia</taxon>
        <taxon>Eutheria</taxon>
        <taxon>Laurasiatheria</taxon>
        <taxon>Carnivora</taxon>
        <taxon>Feliformia</taxon>
        <taxon>Herpestidae</taxon>
        <taxon>Suricata</taxon>
    </lineage>
</organism>
<feature type="region of interest" description="Disordered" evidence="6">
    <location>
        <begin position="1"/>
        <end position="37"/>
    </location>
</feature>
<dbReference type="AlphaFoldDB" id="A0A673UH74"/>
<proteinExistence type="predicted"/>
<keyword evidence="9" id="KW-1185">Reference proteome</keyword>
<evidence type="ECO:0000256" key="5">
    <source>
        <dbReference type="ARBA" id="ARBA00023319"/>
    </source>
</evidence>
<protein>
    <submittedName>
        <fullName evidence="8">Alpha-1-B glycoprotein</fullName>
    </submittedName>
</protein>
<feature type="domain" description="Ig-like" evidence="7">
    <location>
        <begin position="442"/>
        <end position="512"/>
    </location>
</feature>
<evidence type="ECO:0000313" key="9">
    <source>
        <dbReference type="Proteomes" id="UP000472268"/>
    </source>
</evidence>
<dbReference type="SUPFAM" id="SSF48726">
    <property type="entry name" value="Immunoglobulin"/>
    <property type="match status" value="5"/>
</dbReference>
<dbReference type="Proteomes" id="UP000472268">
    <property type="component" value="Chromosome 16"/>
</dbReference>
<dbReference type="InterPro" id="IPR050412">
    <property type="entry name" value="Ig-like_Receptors_ImmuneReg"/>
</dbReference>
<feature type="compositionally biased region" description="Polar residues" evidence="6">
    <location>
        <begin position="16"/>
        <end position="25"/>
    </location>
</feature>
<keyword evidence="4" id="KW-0325">Glycoprotein</keyword>
<dbReference type="InterPro" id="IPR003598">
    <property type="entry name" value="Ig_sub2"/>
</dbReference>
<dbReference type="FunFam" id="2.60.40.10:FF:000033">
    <property type="entry name" value="Killer cell immunoglobulin-like receptor"/>
    <property type="match status" value="3"/>
</dbReference>
<dbReference type="InterPro" id="IPR036179">
    <property type="entry name" value="Ig-like_dom_sf"/>
</dbReference>
<feature type="domain" description="Ig-like" evidence="7">
    <location>
        <begin position="345"/>
        <end position="415"/>
    </location>
</feature>
<dbReference type="Gene3D" id="2.60.40.10">
    <property type="entry name" value="Immunoglobulins"/>
    <property type="match status" value="5"/>
</dbReference>
<dbReference type="PANTHER" id="PTHR11738">
    <property type="entry name" value="MHC CLASS I NK CELL RECEPTOR"/>
    <property type="match status" value="1"/>
</dbReference>
<reference evidence="8" key="2">
    <citation type="submission" date="2025-08" db="UniProtKB">
        <authorList>
            <consortium name="Ensembl"/>
        </authorList>
    </citation>
    <scope>IDENTIFICATION</scope>
</reference>
<gene>
    <name evidence="8" type="primary">LOC115281112</name>
</gene>
<keyword evidence="5" id="KW-0393">Immunoglobulin domain</keyword>
<evidence type="ECO:0000256" key="4">
    <source>
        <dbReference type="ARBA" id="ARBA00023180"/>
    </source>
</evidence>
<keyword evidence="2" id="KW-0677">Repeat</keyword>
<evidence type="ECO:0000256" key="6">
    <source>
        <dbReference type="SAM" id="MobiDB-lite"/>
    </source>
</evidence>
<reference evidence="8 9" key="1">
    <citation type="submission" date="2019-05" db="EMBL/GenBank/DDBJ databases">
        <title>A Chromosome-scale Meerkat (S. suricatta) Genome Assembly.</title>
        <authorList>
            <person name="Dudchenko O."/>
            <person name="Lieberman Aiden E."/>
            <person name="Tung J."/>
            <person name="Barreiro L.B."/>
            <person name="Clutton-Brock T.H."/>
        </authorList>
    </citation>
    <scope>NUCLEOTIDE SEQUENCE [LARGE SCALE GENOMIC DNA]</scope>
</reference>
<dbReference type="SMART" id="SM00409">
    <property type="entry name" value="IG"/>
    <property type="match status" value="4"/>
</dbReference>
<dbReference type="InterPro" id="IPR007110">
    <property type="entry name" value="Ig-like_dom"/>
</dbReference>
<keyword evidence="1" id="KW-0732">Signal</keyword>
<sequence length="572" mass="62167">MDPVSVRTPRDGAAPTQASLSQQVSDPFPGRTDRIPEARAREHKLGLSLGPATEAMQALDPPILWIEAESLPEPWANVTLTCQARVETTDFELFKDGVTQGRVHLGLPTMEHRFPLGAVTSDTRGLYRCRTGFTVGCCSQLSSLLEVTGAETLPPPWLSAQPVPWITPGLDTKLLCRGGFRGVTFLLRLEGDDQFLEVAEAPADVEAAFPVRRPGNYSCSYRTHAAGSPSEPSATVTVREPGAPMPPTLSLGGRSAIIINPASPMTFTCVAPISGVQFQLRQGEELAQVPMNSPTPTTAYFVLNSVALSDRGFYTCRYRLRDQQTWSGDSEPVELVVSDETLPAPELLLEPATLRPAPGESVQLRCLAPRPGLRFVLMRVDHRQRRVLRVLSPPDTEARFELRDVSVADSANYTCIYVDPAPPFAGSAPSAPVHLRVDGPPPRPRLRPLWSEPVTPGTDAVLRCESQVPDVRFELLRVGENEASTYTWATHRSADLVLTYVGPQHAGNYTCRYQMWSPYSMVSDFSEPVELQVAGAVFLGSVGSVSRLLPAGLCPDRFLCQACPVPAPPPGS</sequence>
<dbReference type="PANTHER" id="PTHR11738:SF184">
    <property type="entry name" value="ALPHA-1B-GLYCOPROTEIN"/>
    <property type="match status" value="1"/>
</dbReference>
<dbReference type="GO" id="GO:0007166">
    <property type="term" value="P:cell surface receptor signaling pathway"/>
    <property type="evidence" value="ECO:0007669"/>
    <property type="project" value="UniProtKB-ARBA"/>
</dbReference>
<dbReference type="FunFam" id="2.60.40.10:FF:000049">
    <property type="entry name" value="Leukocyte immunoglobulin-like receptor subfamily B member 1"/>
    <property type="match status" value="1"/>
</dbReference>
<reference evidence="8" key="3">
    <citation type="submission" date="2025-09" db="UniProtKB">
        <authorList>
            <consortium name="Ensembl"/>
        </authorList>
    </citation>
    <scope>IDENTIFICATION</scope>
</reference>
<accession>A0A673UH74</accession>
<dbReference type="InterPro" id="IPR013783">
    <property type="entry name" value="Ig-like_fold"/>
</dbReference>
<evidence type="ECO:0000259" key="7">
    <source>
        <dbReference type="PROSITE" id="PS50835"/>
    </source>
</evidence>
<dbReference type="PROSITE" id="PS50835">
    <property type="entry name" value="IG_LIKE"/>
    <property type="match status" value="2"/>
</dbReference>
<evidence type="ECO:0000313" key="8">
    <source>
        <dbReference type="Ensembl" id="ENSSSUP00005024888.1"/>
    </source>
</evidence>
<dbReference type="Ensembl" id="ENSSSUT00005028481.1">
    <property type="protein sequence ID" value="ENSSSUP00005024888.1"/>
    <property type="gene ID" value="ENSSSUG00005016190.1"/>
</dbReference>
<dbReference type="GO" id="GO:0002764">
    <property type="term" value="P:immune response-regulating signaling pathway"/>
    <property type="evidence" value="ECO:0007669"/>
    <property type="project" value="TreeGrafter"/>
</dbReference>
<evidence type="ECO:0000256" key="1">
    <source>
        <dbReference type="ARBA" id="ARBA00022729"/>
    </source>
</evidence>
<name>A0A673UH74_SURSU</name>
<dbReference type="Pfam" id="PF13895">
    <property type="entry name" value="Ig_2"/>
    <property type="match status" value="1"/>
</dbReference>
<dbReference type="Pfam" id="PF00047">
    <property type="entry name" value="ig"/>
    <property type="match status" value="1"/>
</dbReference>
<dbReference type="InterPro" id="IPR003599">
    <property type="entry name" value="Ig_sub"/>
</dbReference>
<dbReference type="InterPro" id="IPR013151">
    <property type="entry name" value="Immunoglobulin_dom"/>
</dbReference>